<evidence type="ECO:0000256" key="6">
    <source>
        <dbReference type="PIRSR" id="PIRSR602401-1"/>
    </source>
</evidence>
<dbReference type="InterPro" id="IPR036396">
    <property type="entry name" value="Cyt_P450_sf"/>
</dbReference>
<evidence type="ECO:0000313" key="9">
    <source>
        <dbReference type="Proteomes" id="UP001271007"/>
    </source>
</evidence>
<evidence type="ECO:0000256" key="7">
    <source>
        <dbReference type="SAM" id="Phobius"/>
    </source>
</evidence>
<dbReference type="GO" id="GO:0004497">
    <property type="term" value="F:monooxygenase activity"/>
    <property type="evidence" value="ECO:0007669"/>
    <property type="project" value="InterPro"/>
</dbReference>
<comment type="similarity">
    <text evidence="2">Belongs to the cytochrome P450 family.</text>
</comment>
<evidence type="ECO:0000256" key="1">
    <source>
        <dbReference type="ARBA" id="ARBA00001971"/>
    </source>
</evidence>
<dbReference type="InterPro" id="IPR002401">
    <property type="entry name" value="Cyt_P450_E_grp-I"/>
</dbReference>
<dbReference type="InterPro" id="IPR050121">
    <property type="entry name" value="Cytochrome_P450_monoxygenase"/>
</dbReference>
<dbReference type="PRINTS" id="PR00385">
    <property type="entry name" value="P450"/>
</dbReference>
<evidence type="ECO:0000313" key="8">
    <source>
        <dbReference type="EMBL" id="KAK3046057.1"/>
    </source>
</evidence>
<organism evidence="8 9">
    <name type="scientific">Extremus antarcticus</name>
    <dbReference type="NCBI Taxonomy" id="702011"/>
    <lineage>
        <taxon>Eukaryota</taxon>
        <taxon>Fungi</taxon>
        <taxon>Dikarya</taxon>
        <taxon>Ascomycota</taxon>
        <taxon>Pezizomycotina</taxon>
        <taxon>Dothideomycetes</taxon>
        <taxon>Dothideomycetidae</taxon>
        <taxon>Mycosphaerellales</taxon>
        <taxon>Extremaceae</taxon>
        <taxon>Extremus</taxon>
    </lineage>
</organism>
<dbReference type="Gene3D" id="1.10.630.10">
    <property type="entry name" value="Cytochrome P450"/>
    <property type="match status" value="1"/>
</dbReference>
<dbReference type="PRINTS" id="PR00463">
    <property type="entry name" value="EP450I"/>
</dbReference>
<keyword evidence="4 6" id="KW-0479">Metal-binding</keyword>
<dbReference type="GO" id="GO:0005506">
    <property type="term" value="F:iron ion binding"/>
    <property type="evidence" value="ECO:0007669"/>
    <property type="project" value="InterPro"/>
</dbReference>
<feature type="transmembrane region" description="Helical" evidence="7">
    <location>
        <begin position="12"/>
        <end position="35"/>
    </location>
</feature>
<dbReference type="InterPro" id="IPR001128">
    <property type="entry name" value="Cyt_P450"/>
</dbReference>
<keyword evidence="9" id="KW-1185">Reference proteome</keyword>
<name>A0AAJ0G6T4_9PEZI</name>
<evidence type="ECO:0000256" key="5">
    <source>
        <dbReference type="ARBA" id="ARBA00023004"/>
    </source>
</evidence>
<dbReference type="GO" id="GO:0016705">
    <property type="term" value="F:oxidoreductase activity, acting on paired donors, with incorporation or reduction of molecular oxygen"/>
    <property type="evidence" value="ECO:0007669"/>
    <property type="project" value="InterPro"/>
</dbReference>
<keyword evidence="7" id="KW-0472">Membrane</keyword>
<evidence type="ECO:0000256" key="2">
    <source>
        <dbReference type="ARBA" id="ARBA00010617"/>
    </source>
</evidence>
<keyword evidence="3 6" id="KW-0349">Heme</keyword>
<dbReference type="CDD" id="cd11058">
    <property type="entry name" value="CYP60B-like"/>
    <property type="match status" value="1"/>
</dbReference>
<dbReference type="EMBL" id="JAWDJX010000118">
    <property type="protein sequence ID" value="KAK3046057.1"/>
    <property type="molecule type" value="Genomic_DNA"/>
</dbReference>
<dbReference type="Proteomes" id="UP001271007">
    <property type="component" value="Unassembled WGS sequence"/>
</dbReference>
<comment type="caution">
    <text evidence="8">The sequence shown here is derived from an EMBL/GenBank/DDBJ whole genome shotgun (WGS) entry which is preliminary data.</text>
</comment>
<keyword evidence="7" id="KW-1133">Transmembrane helix</keyword>
<reference evidence="8" key="1">
    <citation type="submission" date="2023-04" db="EMBL/GenBank/DDBJ databases">
        <title>Black Yeasts Isolated from many extreme environments.</title>
        <authorList>
            <person name="Coleine C."/>
            <person name="Stajich J.E."/>
            <person name="Selbmann L."/>
        </authorList>
    </citation>
    <scope>NUCLEOTIDE SEQUENCE</scope>
    <source>
        <strain evidence="8">CCFEE 5312</strain>
    </source>
</reference>
<dbReference type="Pfam" id="PF00067">
    <property type="entry name" value="p450"/>
    <property type="match status" value="1"/>
</dbReference>
<protein>
    <recommendedName>
        <fullName evidence="10">Cytochrome P450</fullName>
    </recommendedName>
</protein>
<comment type="cofactor">
    <cofactor evidence="1 6">
        <name>heme</name>
        <dbReference type="ChEBI" id="CHEBI:30413"/>
    </cofactor>
</comment>
<evidence type="ECO:0000256" key="3">
    <source>
        <dbReference type="ARBA" id="ARBA00022617"/>
    </source>
</evidence>
<dbReference type="AlphaFoldDB" id="A0AAJ0G6T4"/>
<dbReference type="PANTHER" id="PTHR24305">
    <property type="entry name" value="CYTOCHROME P450"/>
    <property type="match status" value="1"/>
</dbReference>
<gene>
    <name evidence="8" type="ORF">LTR09_012418</name>
</gene>
<sequence length="500" mass="56359">MLSSDRTQYALALWLTPVVLYVLYAWLKVITGAFFGPLSKIPGPKLWAISRLPRMYMEWQGEEAAGVAALHKKYGPVVRLAPNEVSFAGGAQAWKDIYGYRKNVGQEQHPYRSPASYWTPANGAPSMIQAIRDEDHQRLRKSLAVSFSENSMKQMEPRVKGWARLLQTKLAERGDAAVDMVELFRCATFDAMGDLALGDDLQMLRNGRLSDYVHAAFSGIRTIIRLRVLSTYNSFTRWLVQDCFFQSAFVRKAAMENLRYSADRVDRRLQEPVRDPPDLWTKPLTGIDGKMSLDEYHSTAQLLMTAGTDTSAIGLSGTLYYLLANPDCLAKVTDEVRSAFSSMDDVTYETLAQQKYLDAALQEGLRLYPPVPTGAPRVTPMPGWSICGYWVPGGVNVHAPHYATSRLPAHFTAPESFHPERWLGDEKFQNDRRDAVQPFSHGPQNCLGQAFAMNEMRLFMAAVLLQFDLQLCEDPQAWLDQRVFSMWETKPLMCVATKTS</sequence>
<accession>A0AAJ0G6T4</accession>
<proteinExistence type="inferred from homology"/>
<dbReference type="GO" id="GO:0020037">
    <property type="term" value="F:heme binding"/>
    <property type="evidence" value="ECO:0007669"/>
    <property type="project" value="InterPro"/>
</dbReference>
<feature type="binding site" description="axial binding residue" evidence="6">
    <location>
        <position position="446"/>
    </location>
    <ligand>
        <name>heme</name>
        <dbReference type="ChEBI" id="CHEBI:30413"/>
    </ligand>
    <ligandPart>
        <name>Fe</name>
        <dbReference type="ChEBI" id="CHEBI:18248"/>
    </ligandPart>
</feature>
<evidence type="ECO:0000256" key="4">
    <source>
        <dbReference type="ARBA" id="ARBA00022723"/>
    </source>
</evidence>
<keyword evidence="7" id="KW-0812">Transmembrane</keyword>
<keyword evidence="5 6" id="KW-0408">Iron</keyword>
<evidence type="ECO:0008006" key="10">
    <source>
        <dbReference type="Google" id="ProtNLM"/>
    </source>
</evidence>
<dbReference type="PANTHER" id="PTHR24305:SF210">
    <property type="entry name" value="CYTOCHROME P450 MONOOXYGENASE ASQL-RELATED"/>
    <property type="match status" value="1"/>
</dbReference>
<dbReference type="SUPFAM" id="SSF48264">
    <property type="entry name" value="Cytochrome P450"/>
    <property type="match status" value="1"/>
</dbReference>